<reference evidence="13 14" key="1">
    <citation type="journal article" date="2015" name="Fungal Genet. Biol.">
        <title>Evolution of novel wood decay mechanisms in Agaricales revealed by the genome sequences of Fistulina hepatica and Cylindrobasidium torrendii.</title>
        <authorList>
            <person name="Floudas D."/>
            <person name="Held B.W."/>
            <person name="Riley R."/>
            <person name="Nagy L.G."/>
            <person name="Koehler G."/>
            <person name="Ransdell A.S."/>
            <person name="Younus H."/>
            <person name="Chow J."/>
            <person name="Chiniquy J."/>
            <person name="Lipzen A."/>
            <person name="Tritt A."/>
            <person name="Sun H."/>
            <person name="Haridas S."/>
            <person name="LaButti K."/>
            <person name="Ohm R.A."/>
            <person name="Kues U."/>
            <person name="Blanchette R.A."/>
            <person name="Grigoriev I.V."/>
            <person name="Minto R.E."/>
            <person name="Hibbett D.S."/>
        </authorList>
    </citation>
    <scope>NUCLEOTIDE SEQUENCE [LARGE SCALE GENOMIC DNA]</scope>
    <source>
        <strain evidence="13 14">ATCC 64428</strain>
    </source>
</reference>
<dbReference type="InterPro" id="IPR017276">
    <property type="entry name" value="Synth_of_cyt-c-oxidase_Sco1/2"/>
</dbReference>
<keyword evidence="14" id="KW-1185">Reference proteome</keyword>
<protein>
    <submittedName>
        <fullName evidence="13">SCO1 protein</fullName>
    </submittedName>
</protein>
<evidence type="ECO:0000256" key="10">
    <source>
        <dbReference type="PIRSR" id="PIRSR603782-2"/>
    </source>
</evidence>
<evidence type="ECO:0000256" key="11">
    <source>
        <dbReference type="SAM" id="MobiDB-lite"/>
    </source>
</evidence>
<comment type="subcellular location">
    <subcellularLocation>
        <location evidence="1 8">Mitochondrion inner membrane</location>
    </subcellularLocation>
</comment>
<comment type="similarity">
    <text evidence="2 8">Belongs to the SCO1/2 family.</text>
</comment>
<keyword evidence="12" id="KW-1133">Transmembrane helix</keyword>
<dbReference type="InterPro" id="IPR036249">
    <property type="entry name" value="Thioredoxin-like_sf"/>
</dbReference>
<dbReference type="SUPFAM" id="SSF52833">
    <property type="entry name" value="Thioredoxin-like"/>
    <property type="match status" value="1"/>
</dbReference>
<evidence type="ECO:0000256" key="4">
    <source>
        <dbReference type="ARBA" id="ARBA00022792"/>
    </source>
</evidence>
<feature type="binding site" evidence="9">
    <location>
        <position position="144"/>
    </location>
    <ligand>
        <name>Cu cation</name>
        <dbReference type="ChEBI" id="CHEBI:23378"/>
    </ligand>
</feature>
<dbReference type="GO" id="GO:0016531">
    <property type="term" value="F:copper chaperone activity"/>
    <property type="evidence" value="ECO:0007669"/>
    <property type="project" value="InterPro"/>
</dbReference>
<dbReference type="GO" id="GO:0033617">
    <property type="term" value="P:mitochondrial respiratory chain complex IV assembly"/>
    <property type="evidence" value="ECO:0007669"/>
    <property type="project" value="TreeGrafter"/>
</dbReference>
<name>A0A0D7A3J0_9AGAR</name>
<keyword evidence="7 12" id="KW-0472">Membrane</keyword>
<dbReference type="PANTHER" id="PTHR12151">
    <property type="entry name" value="ELECTRON TRANSPORT PROTIN SCO1/SENC FAMILY MEMBER"/>
    <property type="match status" value="1"/>
</dbReference>
<dbReference type="Gene3D" id="3.40.30.10">
    <property type="entry name" value="Glutaredoxin"/>
    <property type="match status" value="1"/>
</dbReference>
<dbReference type="AlphaFoldDB" id="A0A0D7A3J0"/>
<sequence>MLSQVCLQSLLRPSPGPVKACYRALPSSSLWAARVNCLPLRGTSQSQPSARRAYSTQWRDKSNVGIFSPTSAALFILTGIGLFFYFRHEKQRMLEEREQMRTSSQYGRPKVGGPFSLKTHTGETFTEKDLLGKWSFVYFGFTNCPDICPTELDKVSGVLDAVGEHFATSTIFQGVFVTVDPARDPPSAIAHYLQDFHPLFTGLVGSYDEIKAICRAYRVYFSTPPNADPKGDYLVDHSIYIYLMDPEGNYVDAFGQNSSKEDIVEKVREVMGHWRPTGK</sequence>
<dbReference type="OrthoDB" id="270009at2759"/>
<dbReference type="FunFam" id="3.40.30.10:FF:000013">
    <property type="entry name" value="Blast:Protein SCO1 homolog, mitochondrial"/>
    <property type="match status" value="1"/>
</dbReference>
<evidence type="ECO:0000313" key="14">
    <source>
        <dbReference type="Proteomes" id="UP000054144"/>
    </source>
</evidence>
<organism evidence="13 14">
    <name type="scientific">Fistulina hepatica ATCC 64428</name>
    <dbReference type="NCBI Taxonomy" id="1128425"/>
    <lineage>
        <taxon>Eukaryota</taxon>
        <taxon>Fungi</taxon>
        <taxon>Dikarya</taxon>
        <taxon>Basidiomycota</taxon>
        <taxon>Agaricomycotina</taxon>
        <taxon>Agaricomycetes</taxon>
        <taxon>Agaricomycetidae</taxon>
        <taxon>Agaricales</taxon>
        <taxon>Fistulinaceae</taxon>
        <taxon>Fistulina</taxon>
    </lineage>
</organism>
<keyword evidence="10" id="KW-1015">Disulfide bond</keyword>
<accession>A0A0D7A3J0</accession>
<feature type="binding site" evidence="9">
    <location>
        <position position="148"/>
    </location>
    <ligand>
        <name>Cu cation</name>
        <dbReference type="ChEBI" id="CHEBI:23378"/>
    </ligand>
</feature>
<dbReference type="Proteomes" id="UP000054144">
    <property type="component" value="Unassembled WGS sequence"/>
</dbReference>
<evidence type="ECO:0000256" key="9">
    <source>
        <dbReference type="PIRSR" id="PIRSR037736-1"/>
    </source>
</evidence>
<evidence type="ECO:0000256" key="2">
    <source>
        <dbReference type="ARBA" id="ARBA00010996"/>
    </source>
</evidence>
<keyword evidence="12" id="KW-0812">Transmembrane</keyword>
<dbReference type="GO" id="GO:0005743">
    <property type="term" value="C:mitochondrial inner membrane"/>
    <property type="evidence" value="ECO:0007669"/>
    <property type="project" value="UniProtKB-SubCell"/>
</dbReference>
<dbReference type="PANTHER" id="PTHR12151:SF5">
    <property type="entry name" value="AT19154P"/>
    <property type="match status" value="1"/>
</dbReference>
<evidence type="ECO:0000256" key="3">
    <source>
        <dbReference type="ARBA" id="ARBA00022723"/>
    </source>
</evidence>
<dbReference type="Pfam" id="PF02630">
    <property type="entry name" value="SCO1-SenC"/>
    <property type="match status" value="1"/>
</dbReference>
<evidence type="ECO:0000256" key="1">
    <source>
        <dbReference type="ARBA" id="ARBA00004273"/>
    </source>
</evidence>
<dbReference type="EMBL" id="KN882092">
    <property type="protein sequence ID" value="KIY44476.1"/>
    <property type="molecule type" value="Genomic_DNA"/>
</dbReference>
<feature type="transmembrane region" description="Helical" evidence="12">
    <location>
        <begin position="66"/>
        <end position="86"/>
    </location>
</feature>
<feature type="binding site" evidence="9">
    <location>
        <position position="237"/>
    </location>
    <ligand>
        <name>Cu cation</name>
        <dbReference type="ChEBI" id="CHEBI:23378"/>
    </ligand>
</feature>
<dbReference type="PIRSF" id="PIRSF037736">
    <property type="entry name" value="SCO1"/>
    <property type="match status" value="1"/>
</dbReference>
<evidence type="ECO:0000256" key="6">
    <source>
        <dbReference type="ARBA" id="ARBA00023128"/>
    </source>
</evidence>
<proteinExistence type="inferred from homology"/>
<keyword evidence="4 8" id="KW-0999">Mitochondrion inner membrane</keyword>
<evidence type="ECO:0000256" key="7">
    <source>
        <dbReference type="ARBA" id="ARBA00023136"/>
    </source>
</evidence>
<keyword evidence="5 9" id="KW-0186">Copper</keyword>
<dbReference type="CDD" id="cd02968">
    <property type="entry name" value="SCO"/>
    <property type="match status" value="1"/>
</dbReference>
<keyword evidence="6 8" id="KW-0496">Mitochondrion</keyword>
<dbReference type="GO" id="GO:0006878">
    <property type="term" value="P:intracellular copper ion homeostasis"/>
    <property type="evidence" value="ECO:0007669"/>
    <property type="project" value="UniProtKB-UniRule"/>
</dbReference>
<evidence type="ECO:0000313" key="13">
    <source>
        <dbReference type="EMBL" id="KIY44476.1"/>
    </source>
</evidence>
<evidence type="ECO:0000256" key="12">
    <source>
        <dbReference type="SAM" id="Phobius"/>
    </source>
</evidence>
<feature type="disulfide bond" description="Redox-active" evidence="10">
    <location>
        <begin position="144"/>
        <end position="148"/>
    </location>
</feature>
<feature type="region of interest" description="Disordered" evidence="11">
    <location>
        <begin position="96"/>
        <end position="115"/>
    </location>
</feature>
<dbReference type="GO" id="GO:0005507">
    <property type="term" value="F:copper ion binding"/>
    <property type="evidence" value="ECO:0007669"/>
    <property type="project" value="InterPro"/>
</dbReference>
<evidence type="ECO:0000256" key="8">
    <source>
        <dbReference type="PIRNR" id="PIRNR037736"/>
    </source>
</evidence>
<gene>
    <name evidence="13" type="ORF">FISHEDRAFT_67566</name>
</gene>
<keyword evidence="3 9" id="KW-0479">Metal-binding</keyword>
<evidence type="ECO:0000256" key="5">
    <source>
        <dbReference type="ARBA" id="ARBA00023008"/>
    </source>
</evidence>
<dbReference type="InterPro" id="IPR003782">
    <property type="entry name" value="SCO1/SenC"/>
</dbReference>